<keyword evidence="1" id="KW-0812">Transmembrane</keyword>
<protein>
    <submittedName>
        <fullName evidence="2">Uncharacterized protein</fullName>
    </submittedName>
</protein>
<reference evidence="2 3" key="1">
    <citation type="submission" date="2018-09" db="EMBL/GenBank/DDBJ databases">
        <title>Phylogeny of the Shewanellaceae, and recommendation for two new genera, Pseudoshewanella and Parashewanella.</title>
        <authorList>
            <person name="Wang G."/>
        </authorList>
    </citation>
    <scope>NUCLEOTIDE SEQUENCE [LARGE SCALE GENOMIC DNA]</scope>
    <source>
        <strain evidence="2 3">KCTC 22492</strain>
    </source>
</reference>
<evidence type="ECO:0000313" key="2">
    <source>
        <dbReference type="EMBL" id="RJY13179.1"/>
    </source>
</evidence>
<sequence>MNYGKPLLFFVAFLAFGVVIAHMSCIYLGEQCYSAQMAPQILIESAKAGTLVAPVATIIVSFMFFIVGLYALSSARVITNLPFLNAAVITISVLCIIRGILPLQLWLRKPELMPLDGLIVGIIWLVSGVIFFAGHRKVKKELKRSHLNE</sequence>
<organism evidence="2 3">
    <name type="scientific">Parashewanella spongiae</name>
    <dbReference type="NCBI Taxonomy" id="342950"/>
    <lineage>
        <taxon>Bacteria</taxon>
        <taxon>Pseudomonadati</taxon>
        <taxon>Pseudomonadota</taxon>
        <taxon>Gammaproteobacteria</taxon>
        <taxon>Alteromonadales</taxon>
        <taxon>Shewanellaceae</taxon>
        <taxon>Parashewanella</taxon>
    </lineage>
</organism>
<keyword evidence="1" id="KW-0472">Membrane</keyword>
<keyword evidence="1" id="KW-1133">Transmembrane helix</keyword>
<proteinExistence type="predicted"/>
<name>A0A3A6TD65_9GAMM</name>
<evidence type="ECO:0000256" key="1">
    <source>
        <dbReference type="SAM" id="Phobius"/>
    </source>
</evidence>
<dbReference type="RefSeq" id="WP_121853824.1">
    <property type="nucleotide sequence ID" value="NZ_CP037952.1"/>
</dbReference>
<feature type="transmembrane region" description="Helical" evidence="1">
    <location>
        <begin position="7"/>
        <end position="29"/>
    </location>
</feature>
<feature type="transmembrane region" description="Helical" evidence="1">
    <location>
        <begin position="113"/>
        <end position="134"/>
    </location>
</feature>
<dbReference type="EMBL" id="QYYH01000068">
    <property type="protein sequence ID" value="RJY13179.1"/>
    <property type="molecule type" value="Genomic_DNA"/>
</dbReference>
<feature type="transmembrane region" description="Helical" evidence="1">
    <location>
        <begin position="83"/>
        <end position="101"/>
    </location>
</feature>
<evidence type="ECO:0000313" key="3">
    <source>
        <dbReference type="Proteomes" id="UP000273022"/>
    </source>
</evidence>
<keyword evidence="3" id="KW-1185">Reference proteome</keyword>
<comment type="caution">
    <text evidence="2">The sequence shown here is derived from an EMBL/GenBank/DDBJ whole genome shotgun (WGS) entry which is preliminary data.</text>
</comment>
<dbReference type="AlphaFoldDB" id="A0A3A6TD65"/>
<accession>A0A3A6TD65</accession>
<gene>
    <name evidence="2" type="ORF">D5R81_11720</name>
</gene>
<feature type="transmembrane region" description="Helical" evidence="1">
    <location>
        <begin position="49"/>
        <end position="71"/>
    </location>
</feature>
<dbReference type="Proteomes" id="UP000273022">
    <property type="component" value="Unassembled WGS sequence"/>
</dbReference>
<dbReference type="OrthoDB" id="5457135at2"/>